<evidence type="ECO:0000313" key="3">
    <source>
        <dbReference type="Proteomes" id="UP000321570"/>
    </source>
</evidence>
<gene>
    <name evidence="2" type="ORF">WMSIL1_LOCUS11122</name>
</gene>
<feature type="region of interest" description="Disordered" evidence="1">
    <location>
        <begin position="1"/>
        <end position="30"/>
    </location>
</feature>
<dbReference type="InterPro" id="IPR036034">
    <property type="entry name" value="PDZ_sf"/>
</dbReference>
<evidence type="ECO:0000256" key="1">
    <source>
        <dbReference type="SAM" id="MobiDB-lite"/>
    </source>
</evidence>
<proteinExistence type="predicted"/>
<feature type="region of interest" description="Disordered" evidence="1">
    <location>
        <begin position="166"/>
        <end position="192"/>
    </location>
</feature>
<feature type="compositionally biased region" description="Polar residues" evidence="1">
    <location>
        <begin position="86"/>
        <end position="96"/>
    </location>
</feature>
<organism evidence="2 3">
    <name type="scientific">Hymenolepis diminuta</name>
    <name type="common">Rat tapeworm</name>
    <dbReference type="NCBI Taxonomy" id="6216"/>
    <lineage>
        <taxon>Eukaryota</taxon>
        <taxon>Metazoa</taxon>
        <taxon>Spiralia</taxon>
        <taxon>Lophotrochozoa</taxon>
        <taxon>Platyhelminthes</taxon>
        <taxon>Cestoda</taxon>
        <taxon>Eucestoda</taxon>
        <taxon>Cyclophyllidea</taxon>
        <taxon>Hymenolepididae</taxon>
        <taxon>Hymenolepis</taxon>
    </lineage>
</organism>
<accession>A0A564YZG1</accession>
<dbReference type="Proteomes" id="UP000321570">
    <property type="component" value="Unassembled WGS sequence"/>
</dbReference>
<protein>
    <recommendedName>
        <fullName evidence="4">PDZ domain-containing protein</fullName>
    </recommendedName>
</protein>
<name>A0A564YZG1_HYMDI</name>
<dbReference type="AlphaFoldDB" id="A0A564YZG1"/>
<feature type="compositionally biased region" description="Basic and acidic residues" evidence="1">
    <location>
        <begin position="167"/>
        <end position="179"/>
    </location>
</feature>
<dbReference type="EMBL" id="CABIJS010000510">
    <property type="protein sequence ID" value="VUZ52556.1"/>
    <property type="molecule type" value="Genomic_DNA"/>
</dbReference>
<sequence length="298" mass="33286">MSKNLTPGNGNRFLRLDTALGPRSSSSGTLNTVAIRSRRINISSGSDRRSREFLASAPKLFPRIVSSPAVSNRGLRDMETLHGKEGSNTSSTSPAFPSTGPVCSVPMLPTFDSQQNIIATQASPSSPPHVSASLDKIDGGNLYDRKLSKRNLMRRIKNKFYNLGRSSSEDRLSSNRSEDSESLLETMDGEEPPISEEEVFITSRLLEKCSPDTFIIQFHRNFPTQELGIFFSTDEVGLYISRLSKKRHLESIQEYLQVKDRIVSLQGIPAYLLNVDEIREVIRGSYVITIKIVRPFCR</sequence>
<evidence type="ECO:0000313" key="2">
    <source>
        <dbReference type="EMBL" id="VUZ52556.1"/>
    </source>
</evidence>
<dbReference type="SUPFAM" id="SSF50156">
    <property type="entry name" value="PDZ domain-like"/>
    <property type="match status" value="1"/>
</dbReference>
<keyword evidence="3" id="KW-1185">Reference proteome</keyword>
<feature type="region of interest" description="Disordered" evidence="1">
    <location>
        <begin position="80"/>
        <end position="101"/>
    </location>
</feature>
<evidence type="ECO:0008006" key="4">
    <source>
        <dbReference type="Google" id="ProtNLM"/>
    </source>
</evidence>
<reference evidence="2 3" key="1">
    <citation type="submission" date="2019-07" db="EMBL/GenBank/DDBJ databases">
        <authorList>
            <person name="Jastrzebski P J."/>
            <person name="Paukszto L."/>
            <person name="Jastrzebski P J."/>
        </authorList>
    </citation>
    <scope>NUCLEOTIDE SEQUENCE [LARGE SCALE GENOMIC DNA]</scope>
    <source>
        <strain evidence="2 3">WMS-il1</strain>
    </source>
</reference>